<keyword evidence="3" id="KW-1185">Reference proteome</keyword>
<accession>A0AAD6TX56</accession>
<dbReference type="Proteomes" id="UP001222325">
    <property type="component" value="Unassembled WGS sequence"/>
</dbReference>
<evidence type="ECO:0000313" key="2">
    <source>
        <dbReference type="EMBL" id="KAJ7078436.1"/>
    </source>
</evidence>
<sequence>MASPPPSPEIHDAAKTLASVVAAGLQDKLNPLDPTYSDEESCVTLLSRHPDLYSLVEHCRATKDYAALPCHRASLLPELDSLNDKLRAFLDTLRPALVNYVDGIDEFTRWTPDPYLEGDASIVAHLESLEIPAVGKKPSLLIHDLGRFQTEPKLKNRVDGIFRRNSTTRVIYFLVNTSGSGKTRLSFEGLCCHWGFYFIVARDGNNLGSADIGSGLYETLDSRTDFQWYLPSEGSLRFSTLLARNIRITDERFSLVLLARLLIFQIYSEIIKFKGIAEGHKLRWLLFQLLPRLPGHFSHDILADAKSRAMQLSPEERQDLMAIAFEKLRNIYGDQFHLFYVLDEAQLVSRRHTDAFRSEGKPYPLLREIIQSWGSKARPQETSFVVIGTDIPKDGFESAKFVAPARWCSDTGGFDDEDEHERYVSQFLTPSYASSPAGKMFVKRVWTWCRGRYRSTDALLKALLQDVCRTPHRLLNDYMELTTTHRPADYKEDELSRSRININLCELSPAFFSDSPLLRTTVQQVLFHYLATAKHPAPFSENMTPLVSAAFGRFVDTELNQVVMDEPMFLIRAAKWLCEPVESGLVSPRTCFAVLRNHQADATSKSLASFMAFYLALVFEHGQELSTVFSFPLDKQEWMDQTAELIAFVGNDASAVDPRTFTVASPNTLAGVESWLDDTKGDAFCLTSAEDPEMIFNLRLGKNRFLRVILHSVVAERDVQGDGLEIVMSKLASERIFCDEEGETDNLRTRVVAKMFNAALPDGPFEVLRVIASFPAKAFLKTLRSKHLLPAANLNTGYFRRATQSIPVSELREMLITAVTTGKRKRVAAEPTPPPEPPRKHKKARVELDLPSSPAARTRARKGKKKA</sequence>
<proteinExistence type="predicted"/>
<organism evidence="2 3">
    <name type="scientific">Mycena belliarum</name>
    <dbReference type="NCBI Taxonomy" id="1033014"/>
    <lineage>
        <taxon>Eukaryota</taxon>
        <taxon>Fungi</taxon>
        <taxon>Dikarya</taxon>
        <taxon>Basidiomycota</taxon>
        <taxon>Agaricomycotina</taxon>
        <taxon>Agaricomycetes</taxon>
        <taxon>Agaricomycetidae</taxon>
        <taxon>Agaricales</taxon>
        <taxon>Marasmiineae</taxon>
        <taxon>Mycenaceae</taxon>
        <taxon>Mycena</taxon>
    </lineage>
</organism>
<dbReference type="EMBL" id="JARJCN010000066">
    <property type="protein sequence ID" value="KAJ7078436.1"/>
    <property type="molecule type" value="Genomic_DNA"/>
</dbReference>
<comment type="caution">
    <text evidence="2">The sequence shown here is derived from an EMBL/GenBank/DDBJ whole genome shotgun (WGS) entry which is preliminary data.</text>
</comment>
<feature type="region of interest" description="Disordered" evidence="1">
    <location>
        <begin position="822"/>
        <end position="867"/>
    </location>
</feature>
<name>A0AAD6TX56_9AGAR</name>
<feature type="compositionally biased region" description="Basic residues" evidence="1">
    <location>
        <begin position="858"/>
        <end position="867"/>
    </location>
</feature>
<evidence type="ECO:0000256" key="1">
    <source>
        <dbReference type="SAM" id="MobiDB-lite"/>
    </source>
</evidence>
<evidence type="ECO:0000313" key="3">
    <source>
        <dbReference type="Proteomes" id="UP001222325"/>
    </source>
</evidence>
<protein>
    <submittedName>
        <fullName evidence="2">Uncharacterized protein</fullName>
    </submittedName>
</protein>
<dbReference type="AlphaFoldDB" id="A0AAD6TX56"/>
<gene>
    <name evidence="2" type="ORF">B0H15DRAFT_914807</name>
</gene>
<reference evidence="2" key="1">
    <citation type="submission" date="2023-03" db="EMBL/GenBank/DDBJ databases">
        <title>Massive genome expansion in bonnet fungi (Mycena s.s.) driven by repeated elements and novel gene families across ecological guilds.</title>
        <authorList>
            <consortium name="Lawrence Berkeley National Laboratory"/>
            <person name="Harder C.B."/>
            <person name="Miyauchi S."/>
            <person name="Viragh M."/>
            <person name="Kuo A."/>
            <person name="Thoen E."/>
            <person name="Andreopoulos B."/>
            <person name="Lu D."/>
            <person name="Skrede I."/>
            <person name="Drula E."/>
            <person name="Henrissat B."/>
            <person name="Morin E."/>
            <person name="Kohler A."/>
            <person name="Barry K."/>
            <person name="LaButti K."/>
            <person name="Morin E."/>
            <person name="Salamov A."/>
            <person name="Lipzen A."/>
            <person name="Mereny Z."/>
            <person name="Hegedus B."/>
            <person name="Baldrian P."/>
            <person name="Stursova M."/>
            <person name="Weitz H."/>
            <person name="Taylor A."/>
            <person name="Grigoriev I.V."/>
            <person name="Nagy L.G."/>
            <person name="Martin F."/>
            <person name="Kauserud H."/>
        </authorList>
    </citation>
    <scope>NUCLEOTIDE SEQUENCE</scope>
    <source>
        <strain evidence="2">CBHHK173m</strain>
    </source>
</reference>